<protein>
    <submittedName>
        <fullName evidence="2">Uncharacterized protein</fullName>
    </submittedName>
</protein>
<evidence type="ECO:0000313" key="2">
    <source>
        <dbReference type="EMBL" id="ROR46015.1"/>
    </source>
</evidence>
<proteinExistence type="predicted"/>
<accession>A0A8G1UL32</accession>
<gene>
    <name evidence="2" type="ORF">EDD39_4270</name>
</gene>
<reference evidence="2 3" key="1">
    <citation type="submission" date="2018-11" db="EMBL/GenBank/DDBJ databases">
        <title>Sequencing the genomes of 1000 actinobacteria strains.</title>
        <authorList>
            <person name="Klenk H.-P."/>
        </authorList>
    </citation>
    <scope>NUCLEOTIDE SEQUENCE [LARGE SCALE GENOMIC DNA]</scope>
    <source>
        <strain evidence="2 3">DSM 44780</strain>
    </source>
</reference>
<dbReference type="EMBL" id="RJVJ01000001">
    <property type="protein sequence ID" value="ROR46015.1"/>
    <property type="molecule type" value="Genomic_DNA"/>
</dbReference>
<name>A0A8G1UL32_9ACTN</name>
<dbReference type="RefSeq" id="WP_123558315.1">
    <property type="nucleotide sequence ID" value="NZ_RJVJ01000001.1"/>
</dbReference>
<dbReference type="AlphaFoldDB" id="A0A8G1UL32"/>
<dbReference type="OrthoDB" id="4069900at2"/>
<evidence type="ECO:0000256" key="1">
    <source>
        <dbReference type="SAM" id="MobiDB-lite"/>
    </source>
</evidence>
<feature type="region of interest" description="Disordered" evidence="1">
    <location>
        <begin position="107"/>
        <end position="129"/>
    </location>
</feature>
<sequence>MADEIRHDPAETAALADRIGAHADHLEGTAGAHTRNTRQRLASVRGRDPLANAVVHSAEQVLNVVKQAERQLRRHLRDVQGGLHEMNRRHEENDKALHDMVKRIHTRSEAQDTARKGWTDRAKGPDRSLKPATVTVQWRPGMPKAQFARKAQQLQELGRRGELYKATNPVSRDKKITEDYKGALIRIISNNHKDNPELAEAARKVARSMHPDHISELQTGGRDHWEGIRMLDGYTNEEIGKRQIWPSIKNLPDGTPIKIRVKWK</sequence>
<comment type="caution">
    <text evidence="2">The sequence shown here is derived from an EMBL/GenBank/DDBJ whole genome shotgun (WGS) entry which is preliminary data.</text>
</comment>
<dbReference type="Proteomes" id="UP000267408">
    <property type="component" value="Unassembled WGS sequence"/>
</dbReference>
<evidence type="ECO:0000313" key="3">
    <source>
        <dbReference type="Proteomes" id="UP000267408"/>
    </source>
</evidence>
<organism evidence="2 3">
    <name type="scientific">Kitasatospora cineracea</name>
    <dbReference type="NCBI Taxonomy" id="88074"/>
    <lineage>
        <taxon>Bacteria</taxon>
        <taxon>Bacillati</taxon>
        <taxon>Actinomycetota</taxon>
        <taxon>Actinomycetes</taxon>
        <taxon>Kitasatosporales</taxon>
        <taxon>Streptomycetaceae</taxon>
        <taxon>Kitasatospora</taxon>
    </lineage>
</organism>